<evidence type="ECO:0000256" key="3">
    <source>
        <dbReference type="ARBA" id="ARBA00022729"/>
    </source>
</evidence>
<dbReference type="Gene3D" id="3.30.70.80">
    <property type="entry name" value="Peptidase S8 propeptide/proteinase inhibitor I9"/>
    <property type="match status" value="1"/>
</dbReference>
<dbReference type="InterPro" id="IPR037045">
    <property type="entry name" value="S8pro/Inhibitor_I9_sf"/>
</dbReference>
<dbReference type="InterPro" id="IPR023827">
    <property type="entry name" value="Peptidase_S8_Asp-AS"/>
</dbReference>
<feature type="domain" description="Inhibitor I9" evidence="9">
    <location>
        <begin position="32"/>
        <end position="106"/>
    </location>
</feature>
<evidence type="ECO:0000256" key="6">
    <source>
        <dbReference type="PROSITE-ProRule" id="PRU01240"/>
    </source>
</evidence>
<organism evidence="10 11">
    <name type="scientific">Paraphaeosphaeria sporulosa</name>
    <dbReference type="NCBI Taxonomy" id="1460663"/>
    <lineage>
        <taxon>Eukaryota</taxon>
        <taxon>Fungi</taxon>
        <taxon>Dikarya</taxon>
        <taxon>Ascomycota</taxon>
        <taxon>Pezizomycotina</taxon>
        <taxon>Dothideomycetes</taxon>
        <taxon>Pleosporomycetidae</taxon>
        <taxon>Pleosporales</taxon>
        <taxon>Massarineae</taxon>
        <taxon>Didymosphaeriaceae</taxon>
        <taxon>Paraphaeosphaeria</taxon>
    </lineage>
</organism>
<dbReference type="InterPro" id="IPR015500">
    <property type="entry name" value="Peptidase_S8_subtilisin-rel"/>
</dbReference>
<keyword evidence="11" id="KW-1185">Reference proteome</keyword>
<dbReference type="Pfam" id="PF05922">
    <property type="entry name" value="Inhibitor_I9"/>
    <property type="match status" value="1"/>
</dbReference>
<dbReference type="PRINTS" id="PR00723">
    <property type="entry name" value="SUBTILISIN"/>
</dbReference>
<evidence type="ECO:0000256" key="1">
    <source>
        <dbReference type="ARBA" id="ARBA00011073"/>
    </source>
</evidence>
<dbReference type="GO" id="GO:0006508">
    <property type="term" value="P:proteolysis"/>
    <property type="evidence" value="ECO:0007669"/>
    <property type="project" value="UniProtKB-KW"/>
</dbReference>
<evidence type="ECO:0000313" key="10">
    <source>
        <dbReference type="EMBL" id="OAG01013.1"/>
    </source>
</evidence>
<dbReference type="InterPro" id="IPR034193">
    <property type="entry name" value="PCSK9_ProteinaseK-like"/>
</dbReference>
<dbReference type="AlphaFoldDB" id="A0A177C049"/>
<dbReference type="OrthoDB" id="206201at2759"/>
<dbReference type="GeneID" id="28764591"/>
<feature type="chain" id="PRO_5008057535" evidence="7">
    <location>
        <begin position="17"/>
        <end position="400"/>
    </location>
</feature>
<dbReference type="InterPro" id="IPR022398">
    <property type="entry name" value="Peptidase_S8_His-AS"/>
</dbReference>
<dbReference type="CDD" id="cd04077">
    <property type="entry name" value="Peptidases_S8_PCSK9_ProteinaseK_like"/>
    <property type="match status" value="1"/>
</dbReference>
<dbReference type="InParanoid" id="A0A177C049"/>
<evidence type="ECO:0000259" key="8">
    <source>
        <dbReference type="Pfam" id="PF00082"/>
    </source>
</evidence>
<reference evidence="10 11" key="1">
    <citation type="submission" date="2016-05" db="EMBL/GenBank/DDBJ databases">
        <title>Comparative analysis of secretome profiles of manganese(II)-oxidizing ascomycete fungi.</title>
        <authorList>
            <consortium name="DOE Joint Genome Institute"/>
            <person name="Zeiner C.A."/>
            <person name="Purvine S.O."/>
            <person name="Zink E.M."/>
            <person name="Wu S."/>
            <person name="Pasa-Tolic L."/>
            <person name="Chaput D.L."/>
            <person name="Haridas S."/>
            <person name="Grigoriev I.V."/>
            <person name="Santelli C.M."/>
            <person name="Hansel C.M."/>
        </authorList>
    </citation>
    <scope>NUCLEOTIDE SEQUENCE [LARGE SCALE GENOMIC DNA]</scope>
    <source>
        <strain evidence="10 11">AP3s5-JAC2a</strain>
    </source>
</reference>
<keyword evidence="5 6" id="KW-0720">Serine protease</keyword>
<dbReference type="RefSeq" id="XP_018031378.1">
    <property type="nucleotide sequence ID" value="XM_018181105.1"/>
</dbReference>
<dbReference type="PROSITE" id="PS51892">
    <property type="entry name" value="SUBTILASE"/>
    <property type="match status" value="1"/>
</dbReference>
<evidence type="ECO:0000256" key="7">
    <source>
        <dbReference type="SAM" id="SignalP"/>
    </source>
</evidence>
<gene>
    <name evidence="10" type="ORF">CC84DRAFT_1190212</name>
</gene>
<comment type="similarity">
    <text evidence="1 6">Belongs to the peptidase S8 family.</text>
</comment>
<dbReference type="PROSITE" id="PS00136">
    <property type="entry name" value="SUBTILASE_ASP"/>
    <property type="match status" value="1"/>
</dbReference>
<dbReference type="SUPFAM" id="SSF54897">
    <property type="entry name" value="Protease propeptides/inhibitors"/>
    <property type="match status" value="1"/>
</dbReference>
<evidence type="ECO:0000256" key="5">
    <source>
        <dbReference type="ARBA" id="ARBA00022825"/>
    </source>
</evidence>
<dbReference type="InterPro" id="IPR000209">
    <property type="entry name" value="Peptidase_S8/S53_dom"/>
</dbReference>
<feature type="active site" description="Charge relay system" evidence="6">
    <location>
        <position position="155"/>
    </location>
</feature>
<keyword evidence="3 7" id="KW-0732">Signal</keyword>
<dbReference type="EMBL" id="KV441558">
    <property type="protein sequence ID" value="OAG01013.1"/>
    <property type="molecule type" value="Genomic_DNA"/>
</dbReference>
<dbReference type="InterPro" id="IPR036852">
    <property type="entry name" value="Peptidase_S8/S53_dom_sf"/>
</dbReference>
<evidence type="ECO:0000256" key="2">
    <source>
        <dbReference type="ARBA" id="ARBA00022670"/>
    </source>
</evidence>
<dbReference type="Gene3D" id="3.40.50.200">
    <property type="entry name" value="Peptidase S8/S53 domain"/>
    <property type="match status" value="1"/>
</dbReference>
<keyword evidence="2 6" id="KW-0645">Protease</keyword>
<feature type="active site" description="Charge relay system" evidence="6">
    <location>
        <position position="187"/>
    </location>
</feature>
<dbReference type="Pfam" id="PF00082">
    <property type="entry name" value="Peptidase_S8"/>
    <property type="match status" value="1"/>
</dbReference>
<protein>
    <submittedName>
        <fullName evidence="10">Subtilisin-like protein</fullName>
    </submittedName>
</protein>
<dbReference type="SUPFAM" id="SSF52743">
    <property type="entry name" value="Subtilisin-like"/>
    <property type="match status" value="1"/>
</dbReference>
<evidence type="ECO:0000313" key="11">
    <source>
        <dbReference type="Proteomes" id="UP000077069"/>
    </source>
</evidence>
<dbReference type="STRING" id="1460663.A0A177C049"/>
<keyword evidence="4 6" id="KW-0378">Hydrolase</keyword>
<sequence>MKTFILFTSLIAGTQSLAPIIGLEDANPTSDNYIVVLKKGTSNAAFQSHLSSVSTRLSTRSTIKQHDIFNTGTFKAYTLVVPNTTIVSLAKTPEIDYIERDQPFTLPSVASFESTAKRSVQANAPWNLARISHRQRGSTDYVYQPTTGTWVYILDTGIRVSHQSFQGQAVCAFNAVASGTCDDLNGHGTHVAGIASSQTYGVVRFAGIVGVRVLDSSGSSTTATIISGINWAVQDILSKGRVGKATGLLAVGGGFSAALNAAVASAASSGLMLAVAAGSEGTSGGNTSPGSEPTACVVGATTVGDARLASSNYGPNIDIWAPGQNIVSLWITSSTATNALSGTSVAAAHIAGLGAYFLALEGPRGAVELCERMRQVATANVLTGIPAGTANLLAYNLSGL</sequence>
<feature type="signal peptide" evidence="7">
    <location>
        <begin position="1"/>
        <end position="16"/>
    </location>
</feature>
<feature type="active site" description="Charge relay system" evidence="6">
    <location>
        <position position="344"/>
    </location>
</feature>
<evidence type="ECO:0000259" key="9">
    <source>
        <dbReference type="Pfam" id="PF05922"/>
    </source>
</evidence>
<dbReference type="InterPro" id="IPR050131">
    <property type="entry name" value="Peptidase_S8_subtilisin-like"/>
</dbReference>
<proteinExistence type="inferred from homology"/>
<dbReference type="Proteomes" id="UP000077069">
    <property type="component" value="Unassembled WGS sequence"/>
</dbReference>
<dbReference type="InterPro" id="IPR010259">
    <property type="entry name" value="S8pro/Inhibitor_I9"/>
</dbReference>
<dbReference type="FunFam" id="3.40.50.200:FF:000014">
    <property type="entry name" value="Proteinase K"/>
    <property type="match status" value="1"/>
</dbReference>
<dbReference type="GO" id="GO:0005576">
    <property type="term" value="C:extracellular region"/>
    <property type="evidence" value="ECO:0007669"/>
    <property type="project" value="UniProtKB-ARBA"/>
</dbReference>
<evidence type="ECO:0000256" key="4">
    <source>
        <dbReference type="ARBA" id="ARBA00022801"/>
    </source>
</evidence>
<feature type="domain" description="Peptidase S8/S53" evidence="8">
    <location>
        <begin position="147"/>
        <end position="359"/>
    </location>
</feature>
<dbReference type="PANTHER" id="PTHR43806">
    <property type="entry name" value="PEPTIDASE S8"/>
    <property type="match status" value="1"/>
</dbReference>
<name>A0A177C049_9PLEO</name>
<dbReference type="PROSITE" id="PS00137">
    <property type="entry name" value="SUBTILASE_HIS"/>
    <property type="match status" value="1"/>
</dbReference>
<dbReference type="GO" id="GO:0004252">
    <property type="term" value="F:serine-type endopeptidase activity"/>
    <property type="evidence" value="ECO:0007669"/>
    <property type="project" value="UniProtKB-UniRule"/>
</dbReference>
<accession>A0A177C049</accession>
<dbReference type="PANTHER" id="PTHR43806:SF58">
    <property type="entry name" value="ALKALINE PROTEASE 1-RELATED"/>
    <property type="match status" value="1"/>
</dbReference>